<dbReference type="GO" id="GO:0000981">
    <property type="term" value="F:DNA-binding transcription factor activity, RNA polymerase II-specific"/>
    <property type="evidence" value="ECO:0007669"/>
    <property type="project" value="InterPro"/>
</dbReference>
<dbReference type="FunFam" id="1.10.10.60:FF:000031">
    <property type="entry name" value="Homeobox protein"/>
    <property type="match status" value="1"/>
</dbReference>
<feature type="region of interest" description="Disordered" evidence="9">
    <location>
        <begin position="275"/>
        <end position="346"/>
    </location>
</feature>
<feature type="domain" description="Homeobox" evidence="10">
    <location>
        <begin position="335"/>
        <end position="395"/>
    </location>
</feature>
<dbReference type="OMA" id="HQDEGNH"/>
<sequence length="682" mass="72871">MLKLENKALFEQSFNFANPQVYDTGFTTTTTFLQHFKDVVTTKFSGRDHHLPPLHPHQQHTTLHAHHQPHQAVAQGFSTIFPTYLGMDRASGGNAAGGGLGVVSSGNPGGGGGALNGLEAMSAESTGLCLQDLVSAGTAAGAGSAGSAESATSTSTALSSGSTGSSTVNSNTSVGGGSDHLHNHHSLHDSSSSVSISPAISSLMPIGSLSHLHHGTGQDLVSGYSQHPHHTVAPPHTPKHEPLEKLRIWAETGDFRDSHSSMAAVANGLETSHLNNFQTSSTSSSALTNRSRDRKDGNNRSINETTIKTENISNSGHDEPMTTTTDEPKNDKKNKRQRRQRTHFTSQQLQELEHTFSRNRYPDMSTREEIAMWTNLTEARVRVWFKNRRAKWRKRERNAMNAAVAAADFKSGFGTQFMQPFADDSLYSSYTYNNWTKVPSPLGTKPFPWPVNPLGSMVTSNHHQNSVNCFNTGASGVAVSMNNTMLPGSMGSTLTNTNVGAAPCPYSTPANPYMYRAAAEPCMTSSMSSSIATLRLKAKQHTTGFASPYSAPSPVSRSNSAGLSACQYTENALGALLNQHQHHLHHFSGSGGGNNSSNSGNLNTNLQQHLHNNNNSLLHNNNLLMDHHDAGDTKSPHDLQHSDVAGNSVNGNNGGGGNSNGLMGSNGNNTDVVDDNDEDVID</sequence>
<keyword evidence="4 7" id="KW-0238">DNA-binding</keyword>
<dbReference type="PANTHER" id="PTHR45882:SF3">
    <property type="entry name" value="PITUITARY HOMEOBOX HOMOLOG PTX1"/>
    <property type="match status" value="1"/>
</dbReference>
<dbReference type="EMBL" id="JRES01000032">
    <property type="protein sequence ID" value="KNC34740.1"/>
    <property type="molecule type" value="Genomic_DNA"/>
</dbReference>
<keyword evidence="3" id="KW-0217">Developmental protein</keyword>
<name>A0A0L0CQU1_LUCCU</name>
<dbReference type="Pfam" id="PF00046">
    <property type="entry name" value="Homeodomain"/>
    <property type="match status" value="1"/>
</dbReference>
<dbReference type="PROSITE" id="PS50071">
    <property type="entry name" value="HOMEOBOX_2"/>
    <property type="match status" value="1"/>
</dbReference>
<evidence type="ECO:0000256" key="1">
    <source>
        <dbReference type="ARBA" id="ARBA00004123"/>
    </source>
</evidence>
<evidence type="ECO:0000259" key="11">
    <source>
        <dbReference type="PROSITE" id="PS50803"/>
    </source>
</evidence>
<evidence type="ECO:0000256" key="7">
    <source>
        <dbReference type="PROSITE-ProRule" id="PRU00108"/>
    </source>
</evidence>
<feature type="compositionally biased region" description="Acidic residues" evidence="9">
    <location>
        <begin position="672"/>
        <end position="682"/>
    </location>
</feature>
<dbReference type="Proteomes" id="UP000037069">
    <property type="component" value="Unassembled WGS sequence"/>
</dbReference>
<keyword evidence="13" id="KW-1185">Reference proteome</keyword>
<proteinExistence type="inferred from homology"/>
<evidence type="ECO:0000256" key="3">
    <source>
        <dbReference type="ARBA" id="ARBA00022473"/>
    </source>
</evidence>
<feature type="compositionally biased region" description="Polar residues" evidence="9">
    <location>
        <begin position="299"/>
        <end position="315"/>
    </location>
</feature>
<dbReference type="PROSITE" id="PS50803">
    <property type="entry name" value="OAR"/>
    <property type="match status" value="1"/>
</dbReference>
<dbReference type="OrthoDB" id="6159439at2759"/>
<protein>
    <submittedName>
        <fullName evidence="12">Pituitary homeobox-like protein Ptx1</fullName>
    </submittedName>
</protein>
<dbReference type="CDD" id="cd00086">
    <property type="entry name" value="homeodomain"/>
    <property type="match status" value="1"/>
</dbReference>
<evidence type="ECO:0000313" key="12">
    <source>
        <dbReference type="EMBL" id="KNC34740.1"/>
    </source>
</evidence>
<keyword evidence="6 7" id="KW-0539">Nucleus</keyword>
<dbReference type="InterPro" id="IPR003654">
    <property type="entry name" value="OAR_dom"/>
</dbReference>
<dbReference type="Pfam" id="PF03826">
    <property type="entry name" value="OAR"/>
    <property type="match status" value="1"/>
</dbReference>
<dbReference type="GO" id="GO:0000978">
    <property type="term" value="F:RNA polymerase II cis-regulatory region sequence-specific DNA binding"/>
    <property type="evidence" value="ECO:0007669"/>
    <property type="project" value="TreeGrafter"/>
</dbReference>
<dbReference type="SUPFAM" id="SSF46689">
    <property type="entry name" value="Homeodomain-like"/>
    <property type="match status" value="1"/>
</dbReference>
<feature type="compositionally biased region" description="Low complexity" evidence="9">
    <location>
        <begin position="140"/>
        <end position="173"/>
    </location>
</feature>
<feature type="compositionally biased region" description="Basic residues" evidence="9">
    <location>
        <begin position="332"/>
        <end position="342"/>
    </location>
</feature>
<comment type="subcellular location">
    <subcellularLocation>
        <location evidence="1 7 8">Nucleus</location>
    </subcellularLocation>
</comment>
<evidence type="ECO:0000256" key="5">
    <source>
        <dbReference type="ARBA" id="ARBA00023155"/>
    </source>
</evidence>
<comment type="caution">
    <text evidence="12">The sequence shown here is derived from an EMBL/GenBank/DDBJ whole genome shotgun (WGS) entry which is preliminary data.</text>
</comment>
<dbReference type="Gene3D" id="1.10.10.60">
    <property type="entry name" value="Homeodomain-like"/>
    <property type="match status" value="1"/>
</dbReference>
<feature type="region of interest" description="Disordered" evidence="9">
    <location>
        <begin position="140"/>
        <end position="195"/>
    </location>
</feature>
<comment type="similarity">
    <text evidence="2">Belongs to the paired homeobox family. Bicoid subfamily.</text>
</comment>
<feature type="domain" description="OAR" evidence="11">
    <location>
        <begin position="529"/>
        <end position="542"/>
    </location>
</feature>
<feature type="compositionally biased region" description="Low complexity" evidence="9">
    <location>
        <begin position="660"/>
        <end position="671"/>
    </location>
</feature>
<evidence type="ECO:0000256" key="4">
    <source>
        <dbReference type="ARBA" id="ARBA00023125"/>
    </source>
</evidence>
<feature type="region of interest" description="Disordered" evidence="9">
    <location>
        <begin position="584"/>
        <end position="682"/>
    </location>
</feature>
<dbReference type="AlphaFoldDB" id="A0A0L0CQU1"/>
<feature type="region of interest" description="Disordered" evidence="9">
    <location>
        <begin position="217"/>
        <end position="242"/>
    </location>
</feature>
<dbReference type="InterPro" id="IPR001356">
    <property type="entry name" value="HD"/>
</dbReference>
<feature type="DNA-binding region" description="Homeobox" evidence="7">
    <location>
        <begin position="337"/>
        <end position="396"/>
    </location>
</feature>
<feature type="compositionally biased region" description="Basic and acidic residues" evidence="9">
    <location>
        <begin position="316"/>
        <end position="331"/>
    </location>
</feature>
<dbReference type="SMART" id="SM00389">
    <property type="entry name" value="HOX"/>
    <property type="match status" value="1"/>
</dbReference>
<dbReference type="GO" id="GO:0009653">
    <property type="term" value="P:anatomical structure morphogenesis"/>
    <property type="evidence" value="ECO:0007669"/>
    <property type="project" value="TreeGrafter"/>
</dbReference>
<feature type="compositionally biased region" description="Basic and acidic residues" evidence="9">
    <location>
        <begin position="625"/>
        <end position="641"/>
    </location>
</feature>
<dbReference type="PANTHER" id="PTHR45882">
    <property type="entry name" value="PITUITARY HOMEOBOX HOMOLOG PTX1"/>
    <property type="match status" value="1"/>
</dbReference>
<keyword evidence="5 7" id="KW-0371">Homeobox</keyword>
<gene>
    <name evidence="12" type="ORF">FF38_01900</name>
</gene>
<evidence type="ECO:0000259" key="10">
    <source>
        <dbReference type="PROSITE" id="PS50071"/>
    </source>
</evidence>
<feature type="compositionally biased region" description="Low complexity" evidence="9">
    <location>
        <begin position="595"/>
        <end position="624"/>
    </location>
</feature>
<evidence type="ECO:0000256" key="6">
    <source>
        <dbReference type="ARBA" id="ARBA00023242"/>
    </source>
</evidence>
<evidence type="ECO:0000256" key="2">
    <source>
        <dbReference type="ARBA" id="ARBA00006503"/>
    </source>
</evidence>
<accession>A0A0L0CQU1</accession>
<dbReference type="GO" id="GO:0005634">
    <property type="term" value="C:nucleus"/>
    <property type="evidence" value="ECO:0007669"/>
    <property type="project" value="UniProtKB-SubCell"/>
</dbReference>
<dbReference type="InterPro" id="IPR009057">
    <property type="entry name" value="Homeodomain-like_sf"/>
</dbReference>
<evidence type="ECO:0000313" key="13">
    <source>
        <dbReference type="Proteomes" id="UP000037069"/>
    </source>
</evidence>
<dbReference type="STRING" id="7375.A0A0L0CQU1"/>
<reference evidence="12 13" key="1">
    <citation type="journal article" date="2015" name="Nat. Commun.">
        <title>Lucilia cuprina genome unlocks parasitic fly biology to underpin future interventions.</title>
        <authorList>
            <person name="Anstead C.A."/>
            <person name="Korhonen P.K."/>
            <person name="Young N.D."/>
            <person name="Hall R.S."/>
            <person name="Jex A.R."/>
            <person name="Murali S.C."/>
            <person name="Hughes D.S."/>
            <person name="Lee S.F."/>
            <person name="Perry T."/>
            <person name="Stroehlein A.J."/>
            <person name="Ansell B.R."/>
            <person name="Breugelmans B."/>
            <person name="Hofmann A."/>
            <person name="Qu J."/>
            <person name="Dugan S."/>
            <person name="Lee S.L."/>
            <person name="Chao H."/>
            <person name="Dinh H."/>
            <person name="Han Y."/>
            <person name="Doddapaneni H.V."/>
            <person name="Worley K.C."/>
            <person name="Muzny D.M."/>
            <person name="Ioannidis P."/>
            <person name="Waterhouse R.M."/>
            <person name="Zdobnov E.M."/>
            <person name="James P.J."/>
            <person name="Bagnall N.H."/>
            <person name="Kotze A.C."/>
            <person name="Gibbs R.A."/>
            <person name="Richards S."/>
            <person name="Batterham P."/>
            <person name="Gasser R.B."/>
        </authorList>
    </citation>
    <scope>NUCLEOTIDE SEQUENCE [LARGE SCALE GENOMIC DNA]</scope>
    <source>
        <strain evidence="12 13">LS</strain>
        <tissue evidence="12">Full body</tissue>
    </source>
</reference>
<dbReference type="PROSITE" id="PS00027">
    <property type="entry name" value="HOMEOBOX_1"/>
    <property type="match status" value="1"/>
</dbReference>
<dbReference type="InterPro" id="IPR017970">
    <property type="entry name" value="Homeobox_CS"/>
</dbReference>
<organism evidence="12 13">
    <name type="scientific">Lucilia cuprina</name>
    <name type="common">Green bottle fly</name>
    <name type="synonym">Australian sheep blowfly</name>
    <dbReference type="NCBI Taxonomy" id="7375"/>
    <lineage>
        <taxon>Eukaryota</taxon>
        <taxon>Metazoa</taxon>
        <taxon>Ecdysozoa</taxon>
        <taxon>Arthropoda</taxon>
        <taxon>Hexapoda</taxon>
        <taxon>Insecta</taxon>
        <taxon>Pterygota</taxon>
        <taxon>Neoptera</taxon>
        <taxon>Endopterygota</taxon>
        <taxon>Diptera</taxon>
        <taxon>Brachycera</taxon>
        <taxon>Muscomorpha</taxon>
        <taxon>Oestroidea</taxon>
        <taxon>Calliphoridae</taxon>
        <taxon>Luciliinae</taxon>
        <taxon>Lucilia</taxon>
    </lineage>
</organism>
<evidence type="ECO:0000256" key="8">
    <source>
        <dbReference type="RuleBase" id="RU000682"/>
    </source>
</evidence>
<evidence type="ECO:0000256" key="9">
    <source>
        <dbReference type="SAM" id="MobiDB-lite"/>
    </source>
</evidence>